<dbReference type="EMBL" id="JAHUZN010000012">
    <property type="protein sequence ID" value="KAG8475234.1"/>
    <property type="molecule type" value="Genomic_DNA"/>
</dbReference>
<comment type="caution">
    <text evidence="2">The sequence shown here is derived from an EMBL/GenBank/DDBJ whole genome shotgun (WGS) entry which is preliminary data.</text>
</comment>
<protein>
    <recommendedName>
        <fullName evidence="1">PPM-type phosphatase domain-containing protein</fullName>
    </recommendedName>
</protein>
<dbReference type="PROSITE" id="PS51746">
    <property type="entry name" value="PPM_2"/>
    <property type="match status" value="1"/>
</dbReference>
<dbReference type="PANTHER" id="PTHR13832:SF688">
    <property type="entry name" value="PROTEIN PHOSPHATASE 2C 32"/>
    <property type="match status" value="1"/>
</dbReference>
<dbReference type="Proteomes" id="UP000701853">
    <property type="component" value="Chromosome 12"/>
</dbReference>
<dbReference type="InterPro" id="IPR036457">
    <property type="entry name" value="PPM-type-like_dom_sf"/>
</dbReference>
<dbReference type="GO" id="GO:0004722">
    <property type="term" value="F:protein serine/threonine phosphatase activity"/>
    <property type="evidence" value="ECO:0007669"/>
    <property type="project" value="InterPro"/>
</dbReference>
<dbReference type="Gene3D" id="3.60.40.10">
    <property type="entry name" value="PPM-type phosphatase domain"/>
    <property type="match status" value="1"/>
</dbReference>
<sequence>MGSVWMQRSQIFDQNPLGIGFEGEASKREYENILNLQWARGKASEDRVHVVLFEKQGWLFIGIYDGSSGPNALDFLMSHLYKAIDKELEGLFWDYKPEISINGNPNIGLECNKEDQKYLLVMKYLRTMMIKSSLGVEPESVPLANLVGRVKVLFRPYKRLDKEMVRTYNVAILQLQEKMVSHNWHRDEIYVDERIFGVVDHDVVLRAMARVLESIEEAHMEMVEKTLDVNPKLALMVSCILVMLMNDQDVYVINLGNSHVDNLKHRNRSRESLLHMELGRISEESLIHNENGSISLVNKNRDISICQLKMKAVQLSFDHNTSIEEEISIIKAEHPDNDKAILNDRVKRQLKVKQAFGVGFLKKVGQASIHNFLNFLIFRLLLLFVFHLLHAEMLISLAVYPLLFTINSLQVIDSWYYHLRGFTNILATKRLLHRKELWGIIDSTDNKLADPTKVAEWIKKDARVKSLLLHTVDSSLVANLRPYYTIKVMWDYLKKVYAQNNLARRFKLEYEISNYSQGNLDNVQHSDLVPKISHLEVPETSLLLSPPMSSLPPALANDPPPLKKSTRSSHPLEIYGYSLERFGYHKSMTATLSSIKIPASYSEAICKSPFSVKSKQ</sequence>
<dbReference type="InterPro" id="IPR015655">
    <property type="entry name" value="PP2C"/>
</dbReference>
<evidence type="ECO:0000259" key="1">
    <source>
        <dbReference type="PROSITE" id="PS51746"/>
    </source>
</evidence>
<dbReference type="AlphaFoldDB" id="A0A8J5YRM8"/>
<evidence type="ECO:0000313" key="3">
    <source>
        <dbReference type="Proteomes" id="UP000701853"/>
    </source>
</evidence>
<dbReference type="Pfam" id="PF14223">
    <property type="entry name" value="Retrotran_gag_2"/>
    <property type="match status" value="1"/>
</dbReference>
<proteinExistence type="predicted"/>
<dbReference type="OrthoDB" id="998252at2759"/>
<dbReference type="PANTHER" id="PTHR13832">
    <property type="entry name" value="PROTEIN PHOSPHATASE 2C"/>
    <property type="match status" value="1"/>
</dbReference>
<dbReference type="SMART" id="SM00332">
    <property type="entry name" value="PP2Cc"/>
    <property type="match status" value="1"/>
</dbReference>
<gene>
    <name evidence="2" type="ORF">CXB51_032096</name>
</gene>
<keyword evidence="3" id="KW-1185">Reference proteome</keyword>
<reference evidence="2 3" key="1">
    <citation type="journal article" date="2021" name="bioRxiv">
        <title>The Gossypium anomalum genome as a resource for cotton improvement and evolutionary analysis of hybrid incompatibility.</title>
        <authorList>
            <person name="Grover C.E."/>
            <person name="Yuan D."/>
            <person name="Arick M.A."/>
            <person name="Miller E.R."/>
            <person name="Hu G."/>
            <person name="Peterson D.G."/>
            <person name="Wendel J.F."/>
            <person name="Udall J.A."/>
        </authorList>
    </citation>
    <scope>NUCLEOTIDE SEQUENCE [LARGE SCALE GENOMIC DNA]</scope>
    <source>
        <strain evidence="2">JFW-Udall</strain>
        <tissue evidence="2">Leaf</tissue>
    </source>
</reference>
<dbReference type="InterPro" id="IPR001932">
    <property type="entry name" value="PPM-type_phosphatase-like_dom"/>
</dbReference>
<dbReference type="SUPFAM" id="SSF81606">
    <property type="entry name" value="PP2C-like"/>
    <property type="match status" value="1"/>
</dbReference>
<evidence type="ECO:0000313" key="2">
    <source>
        <dbReference type="EMBL" id="KAG8475234.1"/>
    </source>
</evidence>
<name>A0A8J5YRM8_9ROSI</name>
<organism evidence="2 3">
    <name type="scientific">Gossypium anomalum</name>
    <dbReference type="NCBI Taxonomy" id="47600"/>
    <lineage>
        <taxon>Eukaryota</taxon>
        <taxon>Viridiplantae</taxon>
        <taxon>Streptophyta</taxon>
        <taxon>Embryophyta</taxon>
        <taxon>Tracheophyta</taxon>
        <taxon>Spermatophyta</taxon>
        <taxon>Magnoliopsida</taxon>
        <taxon>eudicotyledons</taxon>
        <taxon>Gunneridae</taxon>
        <taxon>Pentapetalae</taxon>
        <taxon>rosids</taxon>
        <taxon>malvids</taxon>
        <taxon>Malvales</taxon>
        <taxon>Malvaceae</taxon>
        <taxon>Malvoideae</taxon>
        <taxon>Gossypium</taxon>
    </lineage>
</organism>
<accession>A0A8J5YRM8</accession>
<feature type="domain" description="PPM-type phosphatase" evidence="1">
    <location>
        <begin position="26"/>
        <end position="432"/>
    </location>
</feature>